<evidence type="ECO:0008006" key="6">
    <source>
        <dbReference type="Google" id="ProtNLM"/>
    </source>
</evidence>
<evidence type="ECO:0000256" key="1">
    <source>
        <dbReference type="ARBA" id="ARBA00004370"/>
    </source>
</evidence>
<dbReference type="Proteomes" id="UP000235145">
    <property type="component" value="Unassembled WGS sequence"/>
</dbReference>
<dbReference type="OrthoDB" id="1914670at2759"/>
<evidence type="ECO:0000256" key="2">
    <source>
        <dbReference type="ARBA" id="ARBA00023136"/>
    </source>
</evidence>
<comment type="caution">
    <text evidence="4">The sequence shown here is derived from an EMBL/GenBank/DDBJ whole genome shotgun (WGS) entry which is preliminary data.</text>
</comment>
<dbReference type="Gramene" id="rna-gnl|WGS:NBSK|LSAT_3X1981_mrna">
    <property type="protein sequence ID" value="cds-PLY76886.1"/>
    <property type="gene ID" value="gene-LSAT_3X1981"/>
</dbReference>
<dbReference type="InterPro" id="IPR044839">
    <property type="entry name" value="NDR1-like"/>
</dbReference>
<keyword evidence="5" id="KW-1185">Reference proteome</keyword>
<comment type="subcellular location">
    <subcellularLocation>
        <location evidence="1">Membrane</location>
    </subcellularLocation>
</comment>
<protein>
    <recommendedName>
        <fullName evidence="6">Late embryogenesis abundant protein LEA-2 subgroup domain-containing protein</fullName>
    </recommendedName>
</protein>
<proteinExistence type="predicted"/>
<organism evidence="4 5">
    <name type="scientific">Lactuca sativa</name>
    <name type="common">Garden lettuce</name>
    <dbReference type="NCBI Taxonomy" id="4236"/>
    <lineage>
        <taxon>Eukaryota</taxon>
        <taxon>Viridiplantae</taxon>
        <taxon>Streptophyta</taxon>
        <taxon>Embryophyta</taxon>
        <taxon>Tracheophyta</taxon>
        <taxon>Spermatophyta</taxon>
        <taxon>Magnoliopsida</taxon>
        <taxon>eudicotyledons</taxon>
        <taxon>Gunneridae</taxon>
        <taxon>Pentapetalae</taxon>
        <taxon>asterids</taxon>
        <taxon>campanulids</taxon>
        <taxon>Asterales</taxon>
        <taxon>Asteraceae</taxon>
        <taxon>Cichorioideae</taxon>
        <taxon>Cichorieae</taxon>
        <taxon>Lactucinae</taxon>
        <taxon>Lactuca</taxon>
    </lineage>
</organism>
<reference evidence="4 5" key="1">
    <citation type="journal article" date="2017" name="Nat. Commun.">
        <title>Genome assembly with in vitro proximity ligation data and whole-genome triplication in lettuce.</title>
        <authorList>
            <person name="Reyes-Chin-Wo S."/>
            <person name="Wang Z."/>
            <person name="Yang X."/>
            <person name="Kozik A."/>
            <person name="Arikit S."/>
            <person name="Song C."/>
            <person name="Xia L."/>
            <person name="Froenicke L."/>
            <person name="Lavelle D.O."/>
            <person name="Truco M.J."/>
            <person name="Xia R."/>
            <person name="Zhu S."/>
            <person name="Xu C."/>
            <person name="Xu H."/>
            <person name="Xu X."/>
            <person name="Cox K."/>
            <person name="Korf I."/>
            <person name="Meyers B.C."/>
            <person name="Michelmore R.W."/>
        </authorList>
    </citation>
    <scope>NUCLEOTIDE SEQUENCE [LARGE SCALE GENOMIC DNA]</scope>
    <source>
        <strain evidence="5">cv. Salinas</strain>
        <tissue evidence="4">Seedlings</tissue>
    </source>
</reference>
<dbReference type="GO" id="GO:0005886">
    <property type="term" value="C:plasma membrane"/>
    <property type="evidence" value="ECO:0000318"/>
    <property type="project" value="GO_Central"/>
</dbReference>
<gene>
    <name evidence="4" type="ORF">LSAT_V11C300102010</name>
</gene>
<keyword evidence="2 3" id="KW-0472">Membrane</keyword>
<dbReference type="PANTHER" id="PTHR31415">
    <property type="entry name" value="OS05G0367900 PROTEIN"/>
    <property type="match status" value="1"/>
</dbReference>
<keyword evidence="3" id="KW-1133">Transmembrane helix</keyword>
<feature type="transmembrane region" description="Helical" evidence="3">
    <location>
        <begin position="7"/>
        <end position="29"/>
    </location>
</feature>
<dbReference type="EMBL" id="NBSK02000003">
    <property type="protein sequence ID" value="KAJ0216871.1"/>
    <property type="molecule type" value="Genomic_DNA"/>
</dbReference>
<dbReference type="GO" id="GO:0009506">
    <property type="term" value="C:plasmodesma"/>
    <property type="evidence" value="ECO:0000318"/>
    <property type="project" value="GO_Central"/>
</dbReference>
<dbReference type="AlphaFoldDB" id="A0A9R1W1Y0"/>
<evidence type="ECO:0000256" key="3">
    <source>
        <dbReference type="SAM" id="Phobius"/>
    </source>
</evidence>
<keyword evidence="3" id="KW-0812">Transmembrane</keyword>
<evidence type="ECO:0000313" key="4">
    <source>
        <dbReference type="EMBL" id="KAJ0216871.1"/>
    </source>
</evidence>
<dbReference type="GO" id="GO:0098542">
    <property type="term" value="P:defense response to other organism"/>
    <property type="evidence" value="ECO:0007669"/>
    <property type="project" value="InterPro"/>
</dbReference>
<dbReference type="PANTHER" id="PTHR31415:SF52">
    <property type="entry name" value="LATE EMBRYOGENESIS ABUNDANT (LEA) HYDROXYPROLINE-RICH GLYCOPROTEIN FAMILY-RELATED"/>
    <property type="match status" value="1"/>
</dbReference>
<evidence type="ECO:0000313" key="5">
    <source>
        <dbReference type="Proteomes" id="UP000235145"/>
    </source>
</evidence>
<accession>A0A9R1W1Y0</accession>
<sequence length="211" mass="23324">MGSCAKCWGIIISILAIITAVIVVCVYFTNPSDPSFTINDFYVSALNLSDISSTTTAANQTIFFDMRLHNSNKAMGAYYDPVKITFLYIPNIKLTFVVGEYTVPKFYQHNQKSMYVRETVATRGIAPYNRMVTSSVFIVKVSTKVGFKSPAYRKKGTVVVVANVRVGQNGERDSKRGITLFESGVGDHGLRCLGFRVSLLILSTATLLMIM</sequence>
<name>A0A9R1W1Y0_LACSA</name>